<feature type="domain" description="Phage tail fibre protein N-terminal" evidence="1">
    <location>
        <begin position="4"/>
        <end position="84"/>
    </location>
</feature>
<dbReference type="InterPro" id="IPR022225">
    <property type="entry name" value="Phage_tail_fibre_N"/>
</dbReference>
<dbReference type="KEGG" id="vaq:FIV01_20535"/>
<proteinExistence type="predicted"/>
<protein>
    <recommendedName>
        <fullName evidence="1">Phage tail fibre protein N-terminal domain-containing protein</fullName>
    </recommendedName>
</protein>
<evidence type="ECO:0000313" key="3">
    <source>
        <dbReference type="Proteomes" id="UP000326936"/>
    </source>
</evidence>
<reference evidence="2 3" key="1">
    <citation type="submission" date="2019-10" db="EMBL/GenBank/DDBJ databases">
        <title>Complete genome sequence of Vibrio sp. strain THAF100, isolated from non-filtered water from the water column of tank 6 of a marine aquarium containing stony-coral fragments. Water maintained at 26 degree C.</title>
        <authorList>
            <person name="Ruckert C."/>
            <person name="Franco A."/>
            <person name="Kalinowski J."/>
            <person name="Glaeser S."/>
        </authorList>
    </citation>
    <scope>NUCLEOTIDE SEQUENCE [LARGE SCALE GENOMIC DNA]</scope>
    <source>
        <strain evidence="2 3">THAF100</strain>
        <plasmid evidence="3">pthaf100_b</plasmid>
    </source>
</reference>
<evidence type="ECO:0000259" key="1">
    <source>
        <dbReference type="Pfam" id="PF12571"/>
    </source>
</evidence>
<geneLocation type="plasmid" evidence="3">
    <name>pthaf100_b</name>
</geneLocation>
<keyword evidence="3" id="KW-1185">Reference proteome</keyword>
<keyword evidence="2" id="KW-0614">Plasmid</keyword>
<accession>A0A5P9CSZ5</accession>
<gene>
    <name evidence="2" type="ORF">FIV01_20535</name>
</gene>
<dbReference type="EMBL" id="CP045352">
    <property type="protein sequence ID" value="QFT28792.1"/>
    <property type="molecule type" value="Genomic_DNA"/>
</dbReference>
<dbReference type="Proteomes" id="UP000326936">
    <property type="component" value="Plasmid pTHAF100_b"/>
</dbReference>
<sequence>MVTHEDNTTLLTFKGDIPVDRGGFHINEVAIRLEDGTLYNYARSTGDYKPTPEQGATESIRYVVDMYTTNAEIIECKVDLSSVYSDYEDLEAVRVEGANNLQAHVENSNPHSQYPLLADIQFALYQEDRVYKCGEVCCTITAGKVSYWEWYSNVESLAGKNPLDDVNRQSGWTDDTKPFYWSPYKKARTGTPLFPWMSMTFPEGTLNVLGNSVPVAVFWRLAAALPEFVNAGTGMIDFPETGGEFFRVLDQGRGIDPNRTLASWQKGTAAIVNDHYEGHVMGIEADSYQNLAGIRESAGLDKGLYSDYSNIRGAFSSAVGSYNDFMNVGSWGGGVSRPRNLAFPILVEV</sequence>
<name>A0A5P9CSZ5_9VIBR</name>
<dbReference type="SUPFAM" id="SSF88874">
    <property type="entry name" value="Receptor-binding domain of short tail fibre protein gp12"/>
    <property type="match status" value="1"/>
</dbReference>
<organism evidence="2 3">
    <name type="scientific">Vibrio aquimaris</name>
    <dbReference type="NCBI Taxonomy" id="2587862"/>
    <lineage>
        <taxon>Bacteria</taxon>
        <taxon>Pseudomonadati</taxon>
        <taxon>Pseudomonadota</taxon>
        <taxon>Gammaproteobacteria</taxon>
        <taxon>Vibrionales</taxon>
        <taxon>Vibrionaceae</taxon>
        <taxon>Vibrio</taxon>
    </lineage>
</organism>
<evidence type="ECO:0000313" key="2">
    <source>
        <dbReference type="EMBL" id="QFT28792.1"/>
    </source>
</evidence>
<dbReference type="Pfam" id="PF12571">
    <property type="entry name" value="Phage_tail_fib"/>
    <property type="match status" value="1"/>
</dbReference>
<dbReference type="AlphaFoldDB" id="A0A5P9CSZ5"/>